<proteinExistence type="predicted"/>
<feature type="compositionally biased region" description="Low complexity" evidence="1">
    <location>
        <begin position="42"/>
        <end position="67"/>
    </location>
</feature>
<evidence type="ECO:0000313" key="2">
    <source>
        <dbReference type="EMBL" id="CDF35282.1"/>
    </source>
</evidence>
<evidence type="ECO:0000313" key="3">
    <source>
        <dbReference type="Proteomes" id="UP000012073"/>
    </source>
</evidence>
<dbReference type="Gramene" id="CDF35282">
    <property type="protein sequence ID" value="CDF35282"/>
    <property type="gene ID" value="CHC_T00003935001"/>
</dbReference>
<dbReference type="KEGG" id="ccp:CHC_T00003935001"/>
<name>R7Q9R5_CHOCR</name>
<feature type="region of interest" description="Disordered" evidence="1">
    <location>
        <begin position="1"/>
        <end position="67"/>
    </location>
</feature>
<dbReference type="EMBL" id="HG001726">
    <property type="protein sequence ID" value="CDF35282.1"/>
    <property type="molecule type" value="Genomic_DNA"/>
</dbReference>
<dbReference type="RefSeq" id="XP_005715101.1">
    <property type="nucleotide sequence ID" value="XM_005715044.1"/>
</dbReference>
<dbReference type="AlphaFoldDB" id="R7Q9R5"/>
<sequence>MRPNTSVQPACYHSVPSPATARTSKRLAPPRPPLQPNSLRAQTQQTPLQKSSSSPQSNWQSSTPTPR</sequence>
<evidence type="ECO:0000256" key="1">
    <source>
        <dbReference type="SAM" id="MobiDB-lite"/>
    </source>
</evidence>
<organism evidence="2 3">
    <name type="scientific">Chondrus crispus</name>
    <name type="common">Carrageen Irish moss</name>
    <name type="synonym">Polymorpha crispa</name>
    <dbReference type="NCBI Taxonomy" id="2769"/>
    <lineage>
        <taxon>Eukaryota</taxon>
        <taxon>Rhodophyta</taxon>
        <taxon>Florideophyceae</taxon>
        <taxon>Rhodymeniophycidae</taxon>
        <taxon>Gigartinales</taxon>
        <taxon>Gigartinaceae</taxon>
        <taxon>Chondrus</taxon>
    </lineage>
</organism>
<accession>R7Q9R5</accession>
<keyword evidence="3" id="KW-1185">Reference proteome</keyword>
<gene>
    <name evidence="2" type="ORF">CHC_T00003935001</name>
</gene>
<dbReference type="Proteomes" id="UP000012073">
    <property type="component" value="Unassembled WGS sequence"/>
</dbReference>
<reference evidence="3" key="1">
    <citation type="journal article" date="2013" name="Proc. Natl. Acad. Sci. U.S.A.">
        <title>Genome structure and metabolic features in the red seaweed Chondrus crispus shed light on evolution of the Archaeplastida.</title>
        <authorList>
            <person name="Collen J."/>
            <person name="Porcel B."/>
            <person name="Carre W."/>
            <person name="Ball S.G."/>
            <person name="Chaparro C."/>
            <person name="Tonon T."/>
            <person name="Barbeyron T."/>
            <person name="Michel G."/>
            <person name="Noel B."/>
            <person name="Valentin K."/>
            <person name="Elias M."/>
            <person name="Artiguenave F."/>
            <person name="Arun A."/>
            <person name="Aury J.M."/>
            <person name="Barbosa-Neto J.F."/>
            <person name="Bothwell J.H."/>
            <person name="Bouget F.Y."/>
            <person name="Brillet L."/>
            <person name="Cabello-Hurtado F."/>
            <person name="Capella-Gutierrez S."/>
            <person name="Charrier B."/>
            <person name="Cladiere L."/>
            <person name="Cock J.M."/>
            <person name="Coelho S.M."/>
            <person name="Colleoni C."/>
            <person name="Czjzek M."/>
            <person name="Da Silva C."/>
            <person name="Delage L."/>
            <person name="Denoeud F."/>
            <person name="Deschamps P."/>
            <person name="Dittami S.M."/>
            <person name="Gabaldon T."/>
            <person name="Gachon C.M."/>
            <person name="Groisillier A."/>
            <person name="Herve C."/>
            <person name="Jabbari K."/>
            <person name="Katinka M."/>
            <person name="Kloareg B."/>
            <person name="Kowalczyk N."/>
            <person name="Labadie K."/>
            <person name="Leblanc C."/>
            <person name="Lopez P.J."/>
            <person name="McLachlan D.H."/>
            <person name="Meslet-Cladiere L."/>
            <person name="Moustafa A."/>
            <person name="Nehr Z."/>
            <person name="Nyvall Collen P."/>
            <person name="Panaud O."/>
            <person name="Partensky F."/>
            <person name="Poulain J."/>
            <person name="Rensing S.A."/>
            <person name="Rousvoal S."/>
            <person name="Samson G."/>
            <person name="Symeonidi A."/>
            <person name="Weissenbach J."/>
            <person name="Zambounis A."/>
            <person name="Wincker P."/>
            <person name="Boyen C."/>
        </authorList>
    </citation>
    <scope>NUCLEOTIDE SEQUENCE [LARGE SCALE GENOMIC DNA]</scope>
    <source>
        <strain evidence="3">cv. Stackhouse</strain>
    </source>
</reference>
<protein>
    <submittedName>
        <fullName evidence="2">Uncharacterized protein</fullName>
    </submittedName>
</protein>
<dbReference type="GeneID" id="17322822"/>